<organism evidence="1 2">
    <name type="scientific">Mortierella isabellina</name>
    <name type="common">Filamentous fungus</name>
    <name type="synonym">Umbelopsis isabellina</name>
    <dbReference type="NCBI Taxonomy" id="91625"/>
    <lineage>
        <taxon>Eukaryota</taxon>
        <taxon>Fungi</taxon>
        <taxon>Fungi incertae sedis</taxon>
        <taxon>Mucoromycota</taxon>
        <taxon>Mucoromycotina</taxon>
        <taxon>Umbelopsidomycetes</taxon>
        <taxon>Umbelopsidales</taxon>
        <taxon>Umbelopsidaceae</taxon>
        <taxon>Umbelopsis</taxon>
    </lineage>
</organism>
<gene>
    <name evidence="1" type="ORF">INT43_002052</name>
</gene>
<dbReference type="Gene3D" id="1.10.1620.10">
    <property type="entry name" value="Ribosomal protein L39e"/>
    <property type="match status" value="1"/>
</dbReference>
<dbReference type="EMBL" id="JAEPQZ010000007">
    <property type="protein sequence ID" value="KAG2179202.1"/>
    <property type="molecule type" value="Genomic_DNA"/>
</dbReference>
<dbReference type="Proteomes" id="UP000654370">
    <property type="component" value="Unassembled WGS sequence"/>
</dbReference>
<proteinExistence type="predicted"/>
<evidence type="ECO:0000313" key="2">
    <source>
        <dbReference type="Proteomes" id="UP000654370"/>
    </source>
</evidence>
<name>A0A8H7PS02_MORIS</name>
<reference evidence="1" key="1">
    <citation type="submission" date="2020-12" db="EMBL/GenBank/DDBJ databases">
        <title>Metabolic potential, ecology and presence of endohyphal bacteria is reflected in genomic diversity of Mucoromycotina.</title>
        <authorList>
            <person name="Muszewska A."/>
            <person name="Okrasinska A."/>
            <person name="Steczkiewicz K."/>
            <person name="Drgas O."/>
            <person name="Orlowska M."/>
            <person name="Perlinska-Lenart U."/>
            <person name="Aleksandrzak-Piekarczyk T."/>
            <person name="Szatraj K."/>
            <person name="Zielenkiewicz U."/>
            <person name="Pilsyk S."/>
            <person name="Malc E."/>
            <person name="Mieczkowski P."/>
            <person name="Kruszewska J.S."/>
            <person name="Biernat P."/>
            <person name="Pawlowska J."/>
        </authorList>
    </citation>
    <scope>NUCLEOTIDE SEQUENCE</scope>
    <source>
        <strain evidence="1">WA0000067209</strain>
    </source>
</reference>
<sequence length="89" mass="10392">MSTTSEYDKKIPMCTKFNLLTYSTIVSLPTSHSRPSVSWARLKSKTVLFPSGSVCALATQSSKFWRRLYYANSTWNSKRRHWRRTKLNI</sequence>
<comment type="caution">
    <text evidence="1">The sequence shown here is derived from an EMBL/GenBank/DDBJ whole genome shotgun (WGS) entry which is preliminary data.</text>
</comment>
<protein>
    <submittedName>
        <fullName evidence="1">Uncharacterized protein</fullName>
    </submittedName>
</protein>
<accession>A0A8H7PS02</accession>
<dbReference type="OrthoDB" id="6332053at2759"/>
<dbReference type="InterPro" id="IPR023626">
    <property type="entry name" value="Ribosomal_eL39_dom_sf"/>
</dbReference>
<dbReference type="AlphaFoldDB" id="A0A8H7PS02"/>
<keyword evidence="2" id="KW-1185">Reference proteome</keyword>
<evidence type="ECO:0000313" key="1">
    <source>
        <dbReference type="EMBL" id="KAG2179202.1"/>
    </source>
</evidence>